<reference evidence="1" key="2">
    <citation type="journal article" date="2017" name="J. Med. Entomol.">
        <title>Transcriptome Analysis of the Triatoma infestans (Hemiptera: Reduviidae) Integument.</title>
        <authorList>
            <person name="Calderon-Fernandez G.M."/>
            <person name="Moriconi D.E."/>
            <person name="Dulbecco A.B."/>
            <person name="Juarez M.P."/>
        </authorList>
    </citation>
    <scope>NUCLEOTIDE SEQUENCE</scope>
    <source>
        <strain evidence="1">Int1</strain>
        <tissue evidence="1">Integument</tissue>
    </source>
</reference>
<dbReference type="EMBL" id="GEMB01003088">
    <property type="protein sequence ID" value="JAS00121.1"/>
    <property type="molecule type" value="Transcribed_RNA"/>
</dbReference>
<evidence type="ECO:0000313" key="1">
    <source>
        <dbReference type="EMBL" id="JAS00121.1"/>
    </source>
</evidence>
<dbReference type="AlphaFoldDB" id="A0A161MAW9"/>
<protein>
    <submittedName>
        <fullName evidence="1">Ribonuclease mitochondrial</fullName>
    </submittedName>
</protein>
<proteinExistence type="predicted"/>
<accession>A0A161MAW9</accession>
<name>A0A161MAW9_TRIIF</name>
<feature type="non-terminal residue" evidence="1">
    <location>
        <position position="58"/>
    </location>
</feature>
<sequence length="58" mass="6932">MWNAPTESFLPVLDREPAFRKYQVTSASDDDMPYLVVHFTPAHIMDHPTYRNWMDRFS</sequence>
<reference evidence="1" key="1">
    <citation type="submission" date="2016-04" db="EMBL/GenBank/DDBJ databases">
        <authorList>
            <person name="Calderon-Fernandez G.M.Sr."/>
        </authorList>
    </citation>
    <scope>NUCLEOTIDE SEQUENCE</scope>
    <source>
        <strain evidence="1">Int1</strain>
        <tissue evidence="1">Integument</tissue>
    </source>
</reference>
<organism evidence="1">
    <name type="scientific">Triatoma infestans</name>
    <name type="common">Assassin bug</name>
    <dbReference type="NCBI Taxonomy" id="30076"/>
    <lineage>
        <taxon>Eukaryota</taxon>
        <taxon>Metazoa</taxon>
        <taxon>Ecdysozoa</taxon>
        <taxon>Arthropoda</taxon>
        <taxon>Hexapoda</taxon>
        <taxon>Insecta</taxon>
        <taxon>Pterygota</taxon>
        <taxon>Neoptera</taxon>
        <taxon>Paraneoptera</taxon>
        <taxon>Hemiptera</taxon>
        <taxon>Heteroptera</taxon>
        <taxon>Panheteroptera</taxon>
        <taxon>Cimicomorpha</taxon>
        <taxon>Reduviidae</taxon>
        <taxon>Triatominae</taxon>
        <taxon>Triatoma</taxon>
    </lineage>
</organism>